<comment type="caution">
    <text evidence="2">The sequence shown here is derived from an EMBL/GenBank/DDBJ whole genome shotgun (WGS) entry which is preliminary data.</text>
</comment>
<gene>
    <name evidence="2" type="ORF">TRFO_24407</name>
</gene>
<evidence type="ECO:0000256" key="1">
    <source>
        <dbReference type="SAM" id="SignalP"/>
    </source>
</evidence>
<accession>A0A1J4K929</accession>
<dbReference type="GeneID" id="94838436"/>
<dbReference type="EMBL" id="MLAK01000698">
    <property type="protein sequence ID" value="OHT07392.1"/>
    <property type="molecule type" value="Genomic_DNA"/>
</dbReference>
<sequence length="295" mass="33965">MYFVTLFFFRHFLIQPLYISNESTIKVICRGWTCGNSKNNLTQNDNFIQIIRDYKENILNMSLSTALDKFLLDGFIPAISAAGLFHLFEIDDFSYNPQKSLELLKKCASDGYWACHEHLAFHPLITNPSEQDFHLHEGAKLGSVSSMYTIALNCIENEKYEEANNYLFHLLYAISGNWFQKRRAGLEYADDVKSILLNNNKSLHSWRDLKKKAKSGHLPAALWIFDGLRTGRFNEISAKEMAFLASNYVENGLLKTDALSALNSKDRFNKKEVMKYLVRMGDKVAEAFLSYPDFF</sequence>
<organism evidence="2 3">
    <name type="scientific">Tritrichomonas foetus</name>
    <dbReference type="NCBI Taxonomy" id="1144522"/>
    <lineage>
        <taxon>Eukaryota</taxon>
        <taxon>Metamonada</taxon>
        <taxon>Parabasalia</taxon>
        <taxon>Tritrichomonadida</taxon>
        <taxon>Tritrichomonadidae</taxon>
        <taxon>Tritrichomonas</taxon>
    </lineage>
</organism>
<name>A0A1J4K929_9EUKA</name>
<feature type="chain" id="PRO_5012227378" evidence="1">
    <location>
        <begin position="20"/>
        <end position="295"/>
    </location>
</feature>
<dbReference type="RefSeq" id="XP_068360528.1">
    <property type="nucleotide sequence ID" value="XM_068503732.1"/>
</dbReference>
<keyword evidence="1" id="KW-0732">Signal</keyword>
<dbReference type="AlphaFoldDB" id="A0A1J4K929"/>
<keyword evidence="3" id="KW-1185">Reference proteome</keyword>
<protein>
    <submittedName>
        <fullName evidence="2">Uncharacterized protein</fullName>
    </submittedName>
</protein>
<evidence type="ECO:0000313" key="3">
    <source>
        <dbReference type="Proteomes" id="UP000179807"/>
    </source>
</evidence>
<proteinExistence type="predicted"/>
<reference evidence="2" key="1">
    <citation type="submission" date="2016-10" db="EMBL/GenBank/DDBJ databases">
        <authorList>
            <person name="Benchimol M."/>
            <person name="Almeida L.G."/>
            <person name="Vasconcelos A.T."/>
            <person name="Perreira-Neves A."/>
            <person name="Rosa I.A."/>
            <person name="Tasca T."/>
            <person name="Bogo M.R."/>
            <person name="de Souza W."/>
        </authorList>
    </citation>
    <scope>NUCLEOTIDE SEQUENCE [LARGE SCALE GENOMIC DNA]</scope>
    <source>
        <strain evidence="2">K</strain>
    </source>
</reference>
<feature type="signal peptide" evidence="1">
    <location>
        <begin position="1"/>
        <end position="19"/>
    </location>
</feature>
<dbReference type="VEuPathDB" id="TrichDB:TRFO_24407"/>
<dbReference type="Proteomes" id="UP000179807">
    <property type="component" value="Unassembled WGS sequence"/>
</dbReference>
<evidence type="ECO:0000313" key="2">
    <source>
        <dbReference type="EMBL" id="OHT07392.1"/>
    </source>
</evidence>